<proteinExistence type="predicted"/>
<protein>
    <submittedName>
        <fullName evidence="1">TspMI</fullName>
    </submittedName>
</protein>
<evidence type="ECO:0000313" key="1">
    <source>
        <dbReference type="EMBL" id="ABO38150.1"/>
    </source>
</evidence>
<dbReference type="REBASE" id="7191">
    <property type="entry name" value="TspMI"/>
</dbReference>
<name>A4L311_9DEIN</name>
<gene>
    <name evidence="1" type="primary">tspMI</name>
</gene>
<dbReference type="AlphaFoldDB" id="A4L311"/>
<dbReference type="EMBL" id="EF426476">
    <property type="protein sequence ID" value="ABO38150.1"/>
    <property type="molecule type" value="Genomic_DNA"/>
</dbReference>
<sequence>MIPEHGNRSDETIKELIARLPWAPESLDTLESEKEEAKKIDLLSRTHRGAEMIRYVLTHMESIFKKSFSEETTSPPSLGTFRFFPQHEQEGQKLIKHLLQQGINPQILFVESSSDFEKKTIKASLHAGITKKLINNYRTTDSDQLKQWINSAILLAFRTYVDLTGRKTFQESWPECVTKEDVSKFLEFTATMNLGVMADGWWRNQVGEKAVQLFINEIEKALKKLYSKKSYRFEPNEDSPSVREYIVTNTTNETQLIFRFGEPDFSVKIRNEKMEKILILGEIKGRFDKSNLQESWYTTIQNRMGRAGNEGKNAASVFVLVQNYFVKEEKKQINDLLNESEKKGLKLGLFSLAKLMFSQEERRRFEECIKGLIDLLELR</sequence>
<accession>A4L311</accession>
<reference evidence="1" key="1">
    <citation type="journal article" date="2007" name="Nucleic Acids Res.">
        <title>Selection of restriction endonucleases using artificial cells.</title>
        <authorList>
            <person name="Zheng Y."/>
            <person name="Roberts R.J."/>
        </authorList>
    </citation>
    <scope>NUCLEOTIDE SEQUENCE</scope>
    <source>
        <strain evidence="1">Manalii</strain>
    </source>
</reference>
<organism evidence="1">
    <name type="scientific">Thermus sp. manalii</name>
    <dbReference type="NCBI Taxonomy" id="349994"/>
    <lineage>
        <taxon>Bacteria</taxon>
        <taxon>Thermotogati</taxon>
        <taxon>Deinococcota</taxon>
        <taxon>Deinococci</taxon>
        <taxon>Thermales</taxon>
        <taxon>Thermaceae</taxon>
        <taxon>Thermus</taxon>
    </lineage>
</organism>